<dbReference type="EMBL" id="BBNQ01000020">
    <property type="protein sequence ID" value="GAL64631.1"/>
    <property type="molecule type" value="Genomic_DNA"/>
</dbReference>
<evidence type="ECO:0000256" key="2">
    <source>
        <dbReference type="ARBA" id="ARBA00023125"/>
    </source>
</evidence>
<reference evidence="5 6" key="1">
    <citation type="journal article" date="2014" name="Genome Announc.">
        <title>Draft Genome Sequences of Marine Flavobacterium Algibacter lectus Strains SS8 and NR4.</title>
        <authorList>
            <person name="Takatani N."/>
            <person name="Nakanishi M."/>
            <person name="Meirelles P."/>
            <person name="Mino S."/>
            <person name="Suda W."/>
            <person name="Oshima K."/>
            <person name="Hattori M."/>
            <person name="Ohkuma M."/>
            <person name="Hosokawa M."/>
            <person name="Miyashita K."/>
            <person name="Thompson F.L."/>
            <person name="Niwa A."/>
            <person name="Sawabe T."/>
            <person name="Sawabe T."/>
        </authorList>
    </citation>
    <scope>NUCLEOTIDE SEQUENCE [LARGE SCALE GENOMIC DNA]</scope>
    <source>
        <strain evidence="5 6">JCM 19300</strain>
    </source>
</reference>
<dbReference type="Gene3D" id="1.10.10.60">
    <property type="entry name" value="Homeodomain-like"/>
    <property type="match status" value="1"/>
</dbReference>
<keyword evidence="3" id="KW-0804">Transcription</keyword>
<keyword evidence="2" id="KW-0238">DNA-binding</keyword>
<dbReference type="InterPro" id="IPR018060">
    <property type="entry name" value="HTH_AraC"/>
</dbReference>
<proteinExistence type="predicted"/>
<dbReference type="SUPFAM" id="SSF46689">
    <property type="entry name" value="Homeodomain-like"/>
    <property type="match status" value="1"/>
</dbReference>
<dbReference type="AlphaFoldDB" id="A0A090VIR9"/>
<accession>A0A090VIR9</accession>
<feature type="domain" description="HTH araC/xylS-type" evidence="4">
    <location>
        <begin position="1"/>
        <end position="48"/>
    </location>
</feature>
<dbReference type="PANTHER" id="PTHR43280">
    <property type="entry name" value="ARAC-FAMILY TRANSCRIPTIONAL REGULATOR"/>
    <property type="match status" value="1"/>
</dbReference>
<comment type="caution">
    <text evidence="5">The sequence shown here is derived from an EMBL/GenBank/DDBJ whole genome shotgun (WGS) entry which is preliminary data.</text>
</comment>
<evidence type="ECO:0000256" key="1">
    <source>
        <dbReference type="ARBA" id="ARBA00023015"/>
    </source>
</evidence>
<evidence type="ECO:0000259" key="4">
    <source>
        <dbReference type="PROSITE" id="PS01124"/>
    </source>
</evidence>
<dbReference type="PANTHER" id="PTHR43280:SF2">
    <property type="entry name" value="HTH-TYPE TRANSCRIPTIONAL REGULATOR EXSA"/>
    <property type="match status" value="1"/>
</dbReference>
<evidence type="ECO:0000256" key="3">
    <source>
        <dbReference type="ARBA" id="ARBA00023163"/>
    </source>
</evidence>
<name>A0A090VIR9_9FLAO</name>
<dbReference type="GO" id="GO:0043565">
    <property type="term" value="F:sequence-specific DNA binding"/>
    <property type="evidence" value="ECO:0007669"/>
    <property type="project" value="InterPro"/>
</dbReference>
<organism evidence="5 6">
    <name type="scientific">Algibacter lectus</name>
    <dbReference type="NCBI Taxonomy" id="221126"/>
    <lineage>
        <taxon>Bacteria</taxon>
        <taxon>Pseudomonadati</taxon>
        <taxon>Bacteroidota</taxon>
        <taxon>Flavobacteriia</taxon>
        <taxon>Flavobacteriales</taxon>
        <taxon>Flavobacteriaceae</taxon>
        <taxon>Algibacter</taxon>
    </lineage>
</organism>
<dbReference type="Pfam" id="PF12833">
    <property type="entry name" value="HTH_18"/>
    <property type="match status" value="1"/>
</dbReference>
<dbReference type="InterPro" id="IPR009057">
    <property type="entry name" value="Homeodomain-like_sf"/>
</dbReference>
<dbReference type="InterPro" id="IPR020449">
    <property type="entry name" value="Tscrpt_reg_AraC-type_HTH"/>
</dbReference>
<dbReference type="SMART" id="SM00342">
    <property type="entry name" value="HTH_ARAC"/>
    <property type="match status" value="1"/>
</dbReference>
<dbReference type="PRINTS" id="PR00032">
    <property type="entry name" value="HTHARAC"/>
</dbReference>
<evidence type="ECO:0000313" key="5">
    <source>
        <dbReference type="EMBL" id="GAL64631.1"/>
    </source>
</evidence>
<gene>
    <name evidence="5" type="ORF">JCM19300_203</name>
</gene>
<evidence type="ECO:0000313" key="6">
    <source>
        <dbReference type="Proteomes" id="UP000029644"/>
    </source>
</evidence>
<sequence>MRYAAELLVKNNYSIKEVSHMSGFNSTAYFSKTFKELFDVTPSQFIEQKEKEGEM</sequence>
<protein>
    <recommendedName>
        <fullName evidence="4">HTH araC/xylS-type domain-containing protein</fullName>
    </recommendedName>
</protein>
<keyword evidence="1" id="KW-0805">Transcription regulation</keyword>
<dbReference type="GO" id="GO:0003700">
    <property type="term" value="F:DNA-binding transcription factor activity"/>
    <property type="evidence" value="ECO:0007669"/>
    <property type="project" value="InterPro"/>
</dbReference>
<dbReference type="PROSITE" id="PS01124">
    <property type="entry name" value="HTH_ARAC_FAMILY_2"/>
    <property type="match status" value="1"/>
</dbReference>
<dbReference type="Proteomes" id="UP000029644">
    <property type="component" value="Unassembled WGS sequence"/>
</dbReference>